<evidence type="ECO:0000259" key="1">
    <source>
        <dbReference type="PROSITE" id="PS50112"/>
    </source>
</evidence>
<evidence type="ECO:0000313" key="6">
    <source>
        <dbReference type="Proteomes" id="UP000183995"/>
    </source>
</evidence>
<dbReference type="RefSeq" id="WP_073076799.1">
    <property type="nucleotide sequence ID" value="NZ_FQXV01000003.1"/>
</dbReference>
<dbReference type="PANTHER" id="PTHR44757">
    <property type="entry name" value="DIGUANYLATE CYCLASE DGCP"/>
    <property type="match status" value="1"/>
</dbReference>
<dbReference type="InterPro" id="IPR035965">
    <property type="entry name" value="PAS-like_dom_sf"/>
</dbReference>
<dbReference type="AlphaFoldDB" id="A0A1M5WG45"/>
<dbReference type="PROSITE" id="PS50113">
    <property type="entry name" value="PAC"/>
    <property type="match status" value="2"/>
</dbReference>
<sequence length="733" mass="82420">MTAEKAAPGKFVGISIGDFAGENYLRTILEATQDGFIVVAENERIMDANQAFFNMTGFTREDLKTLCLDDVIPKEIKADERRRADALMQNGFDLHEAKNRKKDGTVFDVEVSSAVLSLTPFTVVCFMRDITGRKNGENAILQSRDLMRYIIEHNRSAVAIHDKNLRYMYVSRPYLAAFRITEPDIIGRHHYDVFPNLSQKLRDVHARVLKGEVVTEDESLYTHADGASDWLRWECRPWYESGGAIGGLVLYSEIITERKRMEQALFNEKEHFKTALLSVGDGVISADSGGAVTVMNPIAERLTGWTAADALGKPLETVFRMRRENSGRVCGGYLKKVLKAGKIIELSNNILMVSKNGGEIPVEISAAPIRDRGGRTAGVVIVIRDFTEKRARQKQIEYLSFNDHLTGLYNRRFMEESIRKHDARKSLPLALMCIDVDGLKLTNDAFGHEVGDQLLKKVADLIKTVCRAGDIAGRMGGDEFCVLLRHTDARQAEAVRELLKTAAARLRLGPAIVSLAVGYAVKTSPEQDIKTIMTEADNLMYRDKIKHGRAMRSQTIETILRNINVNYEHEQVHVERVSHYCEAIAGAMRLGKKEIDDIRTVGALHDIGMIMVPPDILNKAGKLTKDEWAIIKRHPEIGYQMLKSVDEYAHLAEYVLYHHERWDGKGYPEGLAGEDIPLYSRIITAADAFEAMTARRPYRQTKTNAQAVAELWRNAGAQFDPDIVRVFVEKVLL</sequence>
<dbReference type="InterPro" id="IPR013656">
    <property type="entry name" value="PAS_4"/>
</dbReference>
<evidence type="ECO:0000259" key="4">
    <source>
        <dbReference type="PROSITE" id="PS51832"/>
    </source>
</evidence>
<dbReference type="CDD" id="cd01949">
    <property type="entry name" value="GGDEF"/>
    <property type="match status" value="1"/>
</dbReference>
<feature type="domain" description="PAS" evidence="1">
    <location>
        <begin position="21"/>
        <end position="63"/>
    </location>
</feature>
<reference evidence="5 6" key="1">
    <citation type="submission" date="2016-11" db="EMBL/GenBank/DDBJ databases">
        <authorList>
            <person name="Jaros S."/>
            <person name="Januszkiewicz K."/>
            <person name="Wedrychowicz H."/>
        </authorList>
    </citation>
    <scope>NUCLEOTIDE SEQUENCE [LARGE SCALE GENOMIC DNA]</scope>
    <source>
        <strain evidence="5 6">DSM 10068</strain>
    </source>
</reference>
<dbReference type="InterPro" id="IPR003607">
    <property type="entry name" value="HD/PDEase_dom"/>
</dbReference>
<keyword evidence="6" id="KW-1185">Reference proteome</keyword>
<dbReference type="SMART" id="SM00091">
    <property type="entry name" value="PAS"/>
    <property type="match status" value="3"/>
</dbReference>
<dbReference type="SUPFAM" id="SSF55785">
    <property type="entry name" value="PYP-like sensor domain (PAS domain)"/>
    <property type="match status" value="3"/>
</dbReference>
<dbReference type="NCBIfam" id="TIGR00229">
    <property type="entry name" value="sensory_box"/>
    <property type="match status" value="3"/>
</dbReference>
<protein>
    <submittedName>
        <fullName evidence="5">PAS domain S-box-containing protein/diguanylate cyclase (GGDEF) domain-containing protein</fullName>
    </submittedName>
</protein>
<dbReference type="SMART" id="SM00267">
    <property type="entry name" value="GGDEF"/>
    <property type="match status" value="1"/>
</dbReference>
<dbReference type="InterPro" id="IPR037522">
    <property type="entry name" value="HD_GYP_dom"/>
</dbReference>
<dbReference type="STRING" id="1123282.SAMN02745823_01254"/>
<dbReference type="SMART" id="SM00471">
    <property type="entry name" value="HDc"/>
    <property type="match status" value="1"/>
</dbReference>
<dbReference type="InterPro" id="IPR001610">
    <property type="entry name" value="PAC"/>
</dbReference>
<dbReference type="InterPro" id="IPR052155">
    <property type="entry name" value="Biofilm_reg_signaling"/>
</dbReference>
<feature type="domain" description="PAS" evidence="1">
    <location>
        <begin position="268"/>
        <end position="341"/>
    </location>
</feature>
<dbReference type="PROSITE" id="PS50887">
    <property type="entry name" value="GGDEF"/>
    <property type="match status" value="1"/>
</dbReference>
<evidence type="ECO:0000313" key="5">
    <source>
        <dbReference type="EMBL" id="SHH86462.1"/>
    </source>
</evidence>
<dbReference type="InterPro" id="IPR000700">
    <property type="entry name" value="PAS-assoc_C"/>
</dbReference>
<organism evidence="5 6">
    <name type="scientific">Sporobacter termitidis DSM 10068</name>
    <dbReference type="NCBI Taxonomy" id="1123282"/>
    <lineage>
        <taxon>Bacteria</taxon>
        <taxon>Bacillati</taxon>
        <taxon>Bacillota</taxon>
        <taxon>Clostridia</taxon>
        <taxon>Eubacteriales</taxon>
        <taxon>Oscillospiraceae</taxon>
        <taxon>Sporobacter</taxon>
    </lineage>
</organism>
<feature type="domain" description="GGDEF" evidence="3">
    <location>
        <begin position="427"/>
        <end position="557"/>
    </location>
</feature>
<gene>
    <name evidence="5" type="ORF">SAMN02745823_01254</name>
</gene>
<dbReference type="OrthoDB" id="9804747at2"/>
<feature type="domain" description="PAC" evidence="2">
    <location>
        <begin position="215"/>
        <end position="267"/>
    </location>
</feature>
<dbReference type="Gene3D" id="1.10.3210.10">
    <property type="entry name" value="Hypothetical protein af1432"/>
    <property type="match status" value="1"/>
</dbReference>
<accession>A0A1M5WG45</accession>
<dbReference type="Gene3D" id="3.30.450.20">
    <property type="entry name" value="PAS domain"/>
    <property type="match status" value="3"/>
</dbReference>
<feature type="domain" description="PAC" evidence="2">
    <location>
        <begin position="346"/>
        <end position="398"/>
    </location>
</feature>
<dbReference type="InterPro" id="IPR043128">
    <property type="entry name" value="Rev_trsase/Diguanyl_cyclase"/>
</dbReference>
<dbReference type="SUPFAM" id="SSF55073">
    <property type="entry name" value="Nucleotide cyclase"/>
    <property type="match status" value="1"/>
</dbReference>
<dbReference type="Gene3D" id="3.30.70.270">
    <property type="match status" value="1"/>
</dbReference>
<proteinExistence type="predicted"/>
<name>A0A1M5WG45_9FIRM</name>
<dbReference type="Pfam" id="PF00990">
    <property type="entry name" value="GGDEF"/>
    <property type="match status" value="1"/>
</dbReference>
<dbReference type="Pfam" id="PF13487">
    <property type="entry name" value="HD_5"/>
    <property type="match status" value="1"/>
</dbReference>
<dbReference type="SMART" id="SM00086">
    <property type="entry name" value="PAC"/>
    <property type="match status" value="3"/>
</dbReference>
<dbReference type="CDD" id="cd00077">
    <property type="entry name" value="HDc"/>
    <property type="match status" value="1"/>
</dbReference>
<dbReference type="Pfam" id="PF13426">
    <property type="entry name" value="PAS_9"/>
    <property type="match status" value="2"/>
</dbReference>
<feature type="domain" description="HD-GYP" evidence="4">
    <location>
        <begin position="548"/>
        <end position="733"/>
    </location>
</feature>
<evidence type="ECO:0000259" key="3">
    <source>
        <dbReference type="PROSITE" id="PS50887"/>
    </source>
</evidence>
<dbReference type="InterPro" id="IPR000014">
    <property type="entry name" value="PAS"/>
</dbReference>
<dbReference type="InterPro" id="IPR029787">
    <property type="entry name" value="Nucleotide_cyclase"/>
</dbReference>
<evidence type="ECO:0000259" key="2">
    <source>
        <dbReference type="PROSITE" id="PS50113"/>
    </source>
</evidence>
<dbReference type="Proteomes" id="UP000183995">
    <property type="component" value="Unassembled WGS sequence"/>
</dbReference>
<dbReference type="SUPFAM" id="SSF109604">
    <property type="entry name" value="HD-domain/PDEase-like"/>
    <property type="match status" value="1"/>
</dbReference>
<dbReference type="Pfam" id="PF08448">
    <property type="entry name" value="PAS_4"/>
    <property type="match status" value="1"/>
</dbReference>
<dbReference type="InterPro" id="IPR000160">
    <property type="entry name" value="GGDEF_dom"/>
</dbReference>
<dbReference type="CDD" id="cd00130">
    <property type="entry name" value="PAS"/>
    <property type="match status" value="3"/>
</dbReference>
<dbReference type="PANTHER" id="PTHR44757:SF4">
    <property type="entry name" value="DIGUANYLATE CYCLASE DGCE-RELATED"/>
    <property type="match status" value="1"/>
</dbReference>
<dbReference type="NCBIfam" id="TIGR00254">
    <property type="entry name" value="GGDEF"/>
    <property type="match status" value="1"/>
</dbReference>
<dbReference type="PROSITE" id="PS50112">
    <property type="entry name" value="PAS"/>
    <property type="match status" value="2"/>
</dbReference>
<dbReference type="EMBL" id="FQXV01000003">
    <property type="protein sequence ID" value="SHH86462.1"/>
    <property type="molecule type" value="Genomic_DNA"/>
</dbReference>
<dbReference type="PROSITE" id="PS51832">
    <property type="entry name" value="HD_GYP"/>
    <property type="match status" value="1"/>
</dbReference>